<dbReference type="PANTHER" id="PTHR31342:SF16">
    <property type="entry name" value="TALIN_MIDDLE DOMAIN-CONTAINING PROTEIN"/>
    <property type="match status" value="1"/>
</dbReference>
<evidence type="ECO:0000313" key="4">
    <source>
        <dbReference type="RefSeq" id="XP_022954609.1"/>
    </source>
</evidence>
<evidence type="ECO:0000313" key="3">
    <source>
        <dbReference type="Proteomes" id="UP000504609"/>
    </source>
</evidence>
<feature type="region of interest" description="Disordered" evidence="2">
    <location>
        <begin position="594"/>
        <end position="833"/>
    </location>
</feature>
<dbReference type="GeneID" id="111456824"/>
<dbReference type="AlphaFoldDB" id="A0A6J1GTG6"/>
<feature type="region of interest" description="Disordered" evidence="2">
    <location>
        <begin position="329"/>
        <end position="527"/>
    </location>
</feature>
<feature type="compositionally biased region" description="Basic and acidic residues" evidence="2">
    <location>
        <begin position="504"/>
        <end position="527"/>
    </location>
</feature>
<evidence type="ECO:0000256" key="1">
    <source>
        <dbReference type="ARBA" id="ARBA00023054"/>
    </source>
</evidence>
<name>A0A6J1GTG6_CUCMO</name>
<feature type="compositionally biased region" description="Basic residues" evidence="2">
    <location>
        <begin position="780"/>
        <end position="793"/>
    </location>
</feature>
<feature type="compositionally biased region" description="Basic and acidic residues" evidence="2">
    <location>
        <begin position="401"/>
        <end position="410"/>
    </location>
</feature>
<feature type="compositionally biased region" description="Gly residues" evidence="2">
    <location>
        <begin position="815"/>
        <end position="831"/>
    </location>
</feature>
<organism evidence="3 4">
    <name type="scientific">Cucurbita moschata</name>
    <name type="common">Winter crookneck squash</name>
    <name type="synonym">Cucurbita pepo var. moschata</name>
    <dbReference type="NCBI Taxonomy" id="3662"/>
    <lineage>
        <taxon>Eukaryota</taxon>
        <taxon>Viridiplantae</taxon>
        <taxon>Streptophyta</taxon>
        <taxon>Embryophyta</taxon>
        <taxon>Tracheophyta</taxon>
        <taxon>Spermatophyta</taxon>
        <taxon>Magnoliopsida</taxon>
        <taxon>eudicotyledons</taxon>
        <taxon>Gunneridae</taxon>
        <taxon>Pentapetalae</taxon>
        <taxon>rosids</taxon>
        <taxon>fabids</taxon>
        <taxon>Cucurbitales</taxon>
        <taxon>Cucurbitaceae</taxon>
        <taxon>Cucurbiteae</taxon>
        <taxon>Cucurbita</taxon>
    </lineage>
</organism>
<dbReference type="RefSeq" id="XP_022954609.1">
    <property type="nucleotide sequence ID" value="XM_023098841.1"/>
</dbReference>
<proteinExistence type="predicted"/>
<evidence type="ECO:0000256" key="2">
    <source>
        <dbReference type="SAM" id="MobiDB-lite"/>
    </source>
</evidence>
<feature type="compositionally biased region" description="Pro residues" evidence="2">
    <location>
        <begin position="640"/>
        <end position="649"/>
    </location>
</feature>
<protein>
    <submittedName>
        <fullName evidence="4">Uncharacterized protein At4g04980-like isoform X1</fullName>
    </submittedName>
</protein>
<dbReference type="InterPro" id="IPR040265">
    <property type="entry name" value="CHUP1/IPGA1-like"/>
</dbReference>
<accession>A0A6J1GTG6</accession>
<feature type="compositionally biased region" description="Basic and acidic residues" evidence="2">
    <location>
        <begin position="468"/>
        <end position="479"/>
    </location>
</feature>
<gene>
    <name evidence="4" type="primary">LOC111456824</name>
</gene>
<dbReference type="Proteomes" id="UP000504609">
    <property type="component" value="Unplaced"/>
</dbReference>
<keyword evidence="3" id="KW-1185">Reference proteome</keyword>
<reference evidence="4" key="1">
    <citation type="submission" date="2025-08" db="UniProtKB">
        <authorList>
            <consortium name="RefSeq"/>
        </authorList>
    </citation>
    <scope>IDENTIFICATION</scope>
    <source>
        <tissue evidence="4">Young leaves</tissue>
    </source>
</reference>
<dbReference type="KEGG" id="cmos:111456824"/>
<feature type="region of interest" description="Disordered" evidence="2">
    <location>
        <begin position="215"/>
        <end position="245"/>
    </location>
</feature>
<feature type="compositionally biased region" description="Pro residues" evidence="2">
    <location>
        <begin position="598"/>
        <end position="607"/>
    </location>
</feature>
<keyword evidence="1" id="KW-0175">Coiled coil</keyword>
<feature type="compositionally biased region" description="Basic and acidic residues" evidence="2">
    <location>
        <begin position="329"/>
        <end position="362"/>
    </location>
</feature>
<sequence>MATGGWCGLGPLLFRKKAYGLESHSSLSLLICPFGNWVCLNKTMRSSSYALSKKYSKKSKLSKVVRRKKSSRCKDNFVQVMELRKKILVLRDIIDLPSLEASASINELVVGTMEDLQKLYPEIISDIQYSEMKETCIEQSLSYFCTTLKSIGDSWMMNHEWKDKSKYNLKSCQENSSFNEIVESVLAIIDCVVSMANERFDVMDDYVNAKESSYSRTSSFGKSTSSNESCSESNSSCCSSPETPTSVLTNIRNSLRKSYEKEKISCSSPLLWSLRVQAVEKLNPIDIKHLLLPKLCHYGVNVCPAPNRVAIVEESMTAVDDKLISSKKADAKEEKDLSRVASQKADRNEEMEASVAKEENDSSRVASQPADSNEDTEVRVAEEENVLSRVASRQADSNEDMEVRVADDSSRVASQQTDSNEDIQVSVAEEVNDSSRVASQQTDRNEDIQVCVAEEENDSSRVASQQADRNEDIQVRVAEEESDSSSVASQKTHRNEDMEVSDAIEEKDLSRVASQKADRYEEMEVSDIKEEKLILSRAASQKELTERANDIDSQAAAAVEEMPAPELPSPPLPLVLPTPVHAPEPSAVVLQLPTLSALPPPPPPPPMMQQNAVLSQQLPQLAPPPPLPQIKVVPNAAAPMIPPPPPPPSKGVGTLITLDVPPPPPPSPSNAGGAIPPPPPMAPLHGGAAATVPPPPPPSPSNARGAVPPPPPMASLQGGAALAPPPPPMAPSKGGGALAPPPPPMAPSKGGAALAPPPPMPQGGGMGAPPPPPGGAARSLRSKKAATRLKRSHQLGNLYRTLKGKVEGSNQNLRGSGGKKGSGGSSAGGKQGMADALAEMTKRSAYFQQIEEDVKNHAKAINQLKPKISTFQSSDMNELIDFHRSVESVLENLTDESQVLARFEGFPCKKLENLRTAAALYLKLDAIVNQLQNWKIVSPAGQLLDRIENYFSKIKGDLDALERTKDDEAKRFKSHGIQFDFNVLIRIKESMVDLSSSCMELALKEARELKAAAQEKAKNGAKPDNKNTASSKMLWKAFQFAYRVYTFAGGHDERADRLTRELALEIESESQNQ</sequence>
<dbReference type="PANTHER" id="PTHR31342">
    <property type="entry name" value="PROTEIN CHUP1, CHLOROPLASTIC"/>
    <property type="match status" value="1"/>
</dbReference>